<dbReference type="Proteomes" id="UP000075618">
    <property type="component" value="Unassembled WGS sequence"/>
</dbReference>
<dbReference type="Proteomes" id="UP000033415">
    <property type="component" value="Unassembled WGS sequence"/>
</dbReference>
<protein>
    <submittedName>
        <fullName evidence="1">Uncharacterized protein</fullName>
    </submittedName>
</protein>
<gene>
    <name evidence="2" type="ORF">SMI10712_00971</name>
    <name evidence="1" type="ORF">TZ91_00753</name>
</gene>
<dbReference type="RefSeq" id="WP_033686999.1">
    <property type="nucleotide sequence ID" value="NZ_JYGQ01000001.1"/>
</dbReference>
<organism evidence="1 3">
    <name type="scientific">Streptococcus mitis</name>
    <dbReference type="NCBI Taxonomy" id="28037"/>
    <lineage>
        <taxon>Bacteria</taxon>
        <taxon>Bacillati</taxon>
        <taxon>Bacillota</taxon>
        <taxon>Bacilli</taxon>
        <taxon>Lactobacillales</taxon>
        <taxon>Streptococcaceae</taxon>
        <taxon>Streptococcus</taxon>
        <taxon>Streptococcus mitis group</taxon>
    </lineage>
</organism>
<evidence type="ECO:0000313" key="1">
    <source>
        <dbReference type="EMBL" id="KJQ73150.1"/>
    </source>
</evidence>
<dbReference type="EMBL" id="LROT01000037">
    <property type="protein sequence ID" value="KYF32334.1"/>
    <property type="molecule type" value="Genomic_DNA"/>
</dbReference>
<proteinExistence type="predicted"/>
<evidence type="ECO:0000313" key="4">
    <source>
        <dbReference type="Proteomes" id="UP000075618"/>
    </source>
</evidence>
<dbReference type="PATRIC" id="fig|28037.100.peg.1101"/>
<dbReference type="AlphaFoldDB" id="A0A081Q1L9"/>
<evidence type="ECO:0000313" key="3">
    <source>
        <dbReference type="Proteomes" id="UP000033415"/>
    </source>
</evidence>
<dbReference type="EMBL" id="JYGQ01000001">
    <property type="protein sequence ID" value="KJQ73150.1"/>
    <property type="molecule type" value="Genomic_DNA"/>
</dbReference>
<name>A0A081Q1L9_STRMT</name>
<reference evidence="1 3" key="1">
    <citation type="submission" date="2015-02" db="EMBL/GenBank/DDBJ databases">
        <title>Evolution of amylase-binding proteins of oral streptococcal species.</title>
        <authorList>
            <person name="Haase E.M."/>
        </authorList>
    </citation>
    <scope>NUCLEOTIDE SEQUENCE [LARGE SCALE GENOMIC DNA]</scope>
    <source>
        <strain evidence="1 3">SK137</strain>
    </source>
</reference>
<comment type="caution">
    <text evidence="1">The sequence shown here is derived from an EMBL/GenBank/DDBJ whole genome shotgun (WGS) entry which is preliminary data.</text>
</comment>
<reference evidence="2 4" key="2">
    <citation type="submission" date="2016-01" db="EMBL/GenBank/DDBJ databases">
        <title>Highly variable Streptococcus oralis are common among viridans streptococci isolated from primates.</title>
        <authorList>
            <person name="Denapaite D."/>
            <person name="Rieger M."/>
            <person name="Koendgen S."/>
            <person name="Brueckner R."/>
            <person name="Ochigava I."/>
            <person name="Kappeler P."/>
            <person name="Maetz-Rensing K."/>
            <person name="Leendertz F."/>
            <person name="Hakenbeck R."/>
        </authorList>
    </citation>
    <scope>NUCLEOTIDE SEQUENCE [LARGE SCALE GENOMIC DNA]</scope>
    <source>
        <strain evidence="2 4">10712</strain>
    </source>
</reference>
<sequence>MPKYTDEDIRKLNKITLKIAGDYLGISSQAVAIGLRNNLLPIGFAIHNEERDRRFTESWSYHIIAERMISYNYGKLSEIRVENIEASLDKIIEEFNGLKQDLLFILSENAEVKN</sequence>
<evidence type="ECO:0000313" key="2">
    <source>
        <dbReference type="EMBL" id="KYF32334.1"/>
    </source>
</evidence>
<accession>A0A081Q1L9</accession>